<feature type="domain" description="4Fe-4S ferredoxin-type" evidence="5">
    <location>
        <begin position="6"/>
        <end position="34"/>
    </location>
</feature>
<dbReference type="InterPro" id="IPR007202">
    <property type="entry name" value="4Fe-4S_dom"/>
</dbReference>
<dbReference type="InterPro" id="IPR009016">
    <property type="entry name" value="Fe_hydrogenase"/>
</dbReference>
<dbReference type="PANTHER" id="PTHR43560">
    <property type="entry name" value="ION-TRANSLOCATING OXIDOREDUCTASE COMPLEX SUBUNIT B"/>
    <property type="match status" value="1"/>
</dbReference>
<dbReference type="Pfam" id="PF04060">
    <property type="entry name" value="FeS"/>
    <property type="match status" value="1"/>
</dbReference>
<dbReference type="PROSITE" id="PS51379">
    <property type="entry name" value="4FE4S_FER_2"/>
    <property type="match status" value="2"/>
</dbReference>
<evidence type="ECO:0000313" key="8">
    <source>
        <dbReference type="Proteomes" id="UP000242850"/>
    </source>
</evidence>
<dbReference type="SUPFAM" id="SSF54862">
    <property type="entry name" value="4Fe-4S ferredoxins"/>
    <property type="match status" value="1"/>
</dbReference>
<dbReference type="Pfam" id="PF02906">
    <property type="entry name" value="Fe_hyd_lg_C"/>
    <property type="match status" value="2"/>
</dbReference>
<organism evidence="7 8">
    <name type="scientific">Caloramator fervidus</name>
    <dbReference type="NCBI Taxonomy" id="29344"/>
    <lineage>
        <taxon>Bacteria</taxon>
        <taxon>Bacillati</taxon>
        <taxon>Bacillota</taxon>
        <taxon>Clostridia</taxon>
        <taxon>Eubacteriales</taxon>
        <taxon>Clostridiaceae</taxon>
        <taxon>Caloramator</taxon>
    </lineage>
</organism>
<dbReference type="InterPro" id="IPR017896">
    <property type="entry name" value="4Fe4S_Fe-S-bd"/>
</dbReference>
<keyword evidence="8" id="KW-1185">Reference proteome</keyword>
<dbReference type="GO" id="GO:0051539">
    <property type="term" value="F:4 iron, 4 sulfur cluster binding"/>
    <property type="evidence" value="ECO:0007669"/>
    <property type="project" value="UniProtKB-KW"/>
</dbReference>
<gene>
    <name evidence="7" type="ORF">SAMN05660865_00252</name>
</gene>
<evidence type="ECO:0000256" key="3">
    <source>
        <dbReference type="ARBA" id="ARBA00023004"/>
    </source>
</evidence>
<dbReference type="EMBL" id="FNUK01000002">
    <property type="protein sequence ID" value="SEF45039.1"/>
    <property type="molecule type" value="Genomic_DNA"/>
</dbReference>
<accession>A0A1H5S362</accession>
<dbReference type="Gene3D" id="1.10.15.40">
    <property type="entry name" value="Electron transport complex subunit B, putative Fe-S cluster"/>
    <property type="match status" value="1"/>
</dbReference>
<keyword evidence="4" id="KW-0411">Iron-sulfur</keyword>
<keyword evidence="2" id="KW-0479">Metal-binding</keyword>
<reference evidence="8" key="1">
    <citation type="submission" date="2016-10" db="EMBL/GenBank/DDBJ databases">
        <authorList>
            <person name="Varghese N."/>
            <person name="Submissions S."/>
        </authorList>
    </citation>
    <scope>NUCLEOTIDE SEQUENCE [LARGE SCALE GENOMIC DNA]</scope>
    <source>
        <strain evidence="8">DSM 5463</strain>
    </source>
</reference>
<dbReference type="AlphaFoldDB" id="A0A1H5S362"/>
<evidence type="ECO:0000256" key="2">
    <source>
        <dbReference type="ARBA" id="ARBA00022723"/>
    </source>
</evidence>
<dbReference type="GO" id="GO:0046872">
    <property type="term" value="F:metal ion binding"/>
    <property type="evidence" value="ECO:0007669"/>
    <property type="project" value="UniProtKB-KW"/>
</dbReference>
<protein>
    <submittedName>
        <fullName evidence="7">Iron only hydrogenase large subunit, C-terminal domain</fullName>
    </submittedName>
</protein>
<evidence type="ECO:0000313" key="7">
    <source>
        <dbReference type="EMBL" id="SEF45039.1"/>
    </source>
</evidence>
<evidence type="ECO:0000256" key="4">
    <source>
        <dbReference type="ARBA" id="ARBA00023014"/>
    </source>
</evidence>
<dbReference type="Proteomes" id="UP000242850">
    <property type="component" value="Unassembled WGS sequence"/>
</dbReference>
<sequence>MKQLFHSVSLISEKCIGCTKCLMNCPVEAIRVKNGKAVIYNEKCIDCGECIKICPYGAHVAVKDSLDDLSKYKKKVVIPSVTLYSQFGSKVLPCDVNEALLKLGFDEVFDITFACDIAAEILKKDIENVVKPAISTLCPTVIRLIETAYPSLISHLVKILTPIEISAFLIREKYQKQGLKNEDIGVFFLTPCPSWVTKIKELSNNENIKINGAIPISDIYSKMLKYIKHRDTNVNYYISKTGLLWSYSGGQCKAIDVENSISVDGIKNVIKVLNDVETGRLDDIDYIEVLACSNGCVGGLLLVENPYNAERITKMIINKIDFTYKVFDFNNIKNKLINNKDREDKTLKLSSDFKSAVEMIKNMNNIINMLPGTDCGLCGSPSCKAFAEDVAKGLACIEDCKFISNGGKKDES</sequence>
<keyword evidence="3" id="KW-0408">Iron</keyword>
<keyword evidence="1" id="KW-0004">4Fe-4S</keyword>
<dbReference type="Gene3D" id="3.30.70.20">
    <property type="match status" value="1"/>
</dbReference>
<dbReference type="PROSITE" id="PS51656">
    <property type="entry name" value="4FE4S"/>
    <property type="match status" value="1"/>
</dbReference>
<dbReference type="InterPro" id="IPR017900">
    <property type="entry name" value="4Fe4S_Fe_S_CS"/>
</dbReference>
<proteinExistence type="predicted"/>
<dbReference type="OrthoDB" id="9798098at2"/>
<dbReference type="PANTHER" id="PTHR43560:SF1">
    <property type="entry name" value="ION-TRANSLOCATING OXIDOREDUCTASE COMPLEX SUBUNIT B"/>
    <property type="match status" value="1"/>
</dbReference>
<dbReference type="SUPFAM" id="SSF53920">
    <property type="entry name" value="Fe-only hydrogenase"/>
    <property type="match status" value="1"/>
</dbReference>
<feature type="domain" description="4Fe-4S" evidence="6">
    <location>
        <begin position="358"/>
        <end position="412"/>
    </location>
</feature>
<dbReference type="InterPro" id="IPR004108">
    <property type="entry name" value="Fe_hydrogenase_lsu_C"/>
</dbReference>
<dbReference type="Pfam" id="PF12838">
    <property type="entry name" value="Fer4_7"/>
    <property type="match status" value="1"/>
</dbReference>
<dbReference type="InterPro" id="IPR050395">
    <property type="entry name" value="4Fe4S_Ferredoxin_RnfB"/>
</dbReference>
<dbReference type="Gene3D" id="3.40.950.10">
    <property type="entry name" value="Fe-only Hydrogenase (Larger Subunit), Chain L, domain 3"/>
    <property type="match status" value="1"/>
</dbReference>
<evidence type="ECO:0000259" key="5">
    <source>
        <dbReference type="PROSITE" id="PS51379"/>
    </source>
</evidence>
<name>A0A1H5S362_9CLOT</name>
<dbReference type="PROSITE" id="PS00198">
    <property type="entry name" value="4FE4S_FER_1"/>
    <property type="match status" value="1"/>
</dbReference>
<evidence type="ECO:0000256" key="1">
    <source>
        <dbReference type="ARBA" id="ARBA00022485"/>
    </source>
</evidence>
<dbReference type="RefSeq" id="WP_103895277.1">
    <property type="nucleotide sequence ID" value="NZ_FNUK01000002.1"/>
</dbReference>
<evidence type="ECO:0000259" key="6">
    <source>
        <dbReference type="PROSITE" id="PS51656"/>
    </source>
</evidence>
<feature type="domain" description="4Fe-4S ferredoxin-type" evidence="5">
    <location>
        <begin position="35"/>
        <end position="64"/>
    </location>
</feature>